<keyword evidence="2 4" id="KW-0378">Hydrolase</keyword>
<dbReference type="Proteomes" id="UP000276864">
    <property type="component" value="Unassembled WGS sequence"/>
</dbReference>
<accession>A0A3M6Z477</accession>
<dbReference type="Pfam" id="PF00149">
    <property type="entry name" value="Metallophos"/>
    <property type="match status" value="1"/>
</dbReference>
<name>A0A3M6Z477_HORWE</name>
<dbReference type="InterPro" id="IPR014390">
    <property type="entry name" value="Acid_Pase_Asper"/>
</dbReference>
<dbReference type="Proteomes" id="UP000282582">
    <property type="component" value="Unassembled WGS sequence"/>
</dbReference>
<dbReference type="EC" id="3.1.3.2" evidence="4"/>
<feature type="domain" description="Purple acid phosphatase N-terminal" evidence="7">
    <location>
        <begin position="81"/>
        <end position="174"/>
    </location>
</feature>
<dbReference type="PANTHER" id="PTHR22953:SF153">
    <property type="entry name" value="PURPLE ACID PHOSPHATASE"/>
    <property type="match status" value="1"/>
</dbReference>
<feature type="domain" description="Calcineurin-like phosphoesterase" evidence="5">
    <location>
        <begin position="301"/>
        <end position="529"/>
    </location>
</feature>
<dbReference type="Pfam" id="PF16656">
    <property type="entry name" value="Pur_ac_phosph_N"/>
    <property type="match status" value="1"/>
</dbReference>
<sequence>MKTFTSIAVLGALAQAAPTDDKRDVDTRFPYNGPAVPVGDWVDNSINGNGKGYKRLTEPPAVKPKTANATNNVNVISLAYVPGGMNIHYQTPFGLGEAPRISYGPFPHALSHVATGKSRTYGRTPSCSQIKAITQCNEFFHDVQIANLISDTTYYYRIEAANGTTESPILSFTTGRAPGGKEPFSIAVLNDMGYMNAGGTYRQLVKAVDEGVAFAWHGGDISSQAMGLYRDSANIRIQYADDWLSGIIACTDSWPVCYNGSSTYLPVANGTAPPDIPVDDPAYLTPLPAGEAPSEGSPQGGDMSVLYESNWDLWQQWMNAIGMKIPYMVLPGNHDDTCAAGFDGPNNTLTAYLNSNETNSTAEDTLLTYYTCPPSQRNFTAFDHRFRMPGEESGGRANFWYSFDYGLAHFISIDGETDFAYSPQWPFVRDTSDNETLPSRNETFVTDSGPFGYINGSWKDNKAYEQWNWLKNDLESIDRSKTPWVIAMSHRPMYSSEVSSYQPNIRNAFQKLLMDNNVDAYLAGHVHWYERLWPLTSNGTIDHAAIIDNNTYHVNEGVSMTHLINGAAGNVESHSTLPWNETLDITAVLNQHYYGYSKLTFHNESVATWQYILGVDGTVGDELTLIKSASNCSESSKYSGSGWSARDVEALGYS</sequence>
<dbReference type="InterPro" id="IPR039331">
    <property type="entry name" value="PAPs-like"/>
</dbReference>
<dbReference type="AlphaFoldDB" id="A0A3M6Z477"/>
<comment type="catalytic activity">
    <reaction evidence="4">
        <text>a phosphate monoester + H2O = an alcohol + phosphate</text>
        <dbReference type="Rhea" id="RHEA:15017"/>
        <dbReference type="ChEBI" id="CHEBI:15377"/>
        <dbReference type="ChEBI" id="CHEBI:30879"/>
        <dbReference type="ChEBI" id="CHEBI:43474"/>
        <dbReference type="ChEBI" id="CHEBI:67140"/>
        <dbReference type="EC" id="3.1.3.2"/>
    </reaction>
</comment>
<dbReference type="InterPro" id="IPR041792">
    <property type="entry name" value="MPP_PAP"/>
</dbReference>
<dbReference type="CDD" id="cd00839">
    <property type="entry name" value="MPP_PAPs"/>
    <property type="match status" value="1"/>
</dbReference>
<feature type="signal peptide" evidence="4">
    <location>
        <begin position="1"/>
        <end position="16"/>
    </location>
</feature>
<gene>
    <name evidence="9" type="ORF">D0866_12171</name>
    <name evidence="8" type="ORF">D0868_03854</name>
</gene>
<dbReference type="InterPro" id="IPR004843">
    <property type="entry name" value="Calcineurin-like_PHP"/>
</dbReference>
<dbReference type="EMBL" id="QWIM01001749">
    <property type="protein sequence ID" value="RMY21718.1"/>
    <property type="molecule type" value="Genomic_DNA"/>
</dbReference>
<evidence type="ECO:0000256" key="4">
    <source>
        <dbReference type="RuleBase" id="RU361203"/>
    </source>
</evidence>
<dbReference type="InterPro" id="IPR015914">
    <property type="entry name" value="PAPs_N"/>
</dbReference>
<dbReference type="Gene3D" id="2.60.40.380">
    <property type="entry name" value="Purple acid phosphatase-like, N-terminal"/>
    <property type="match status" value="1"/>
</dbReference>
<dbReference type="PANTHER" id="PTHR22953">
    <property type="entry name" value="ACID PHOSPHATASE RELATED"/>
    <property type="match status" value="1"/>
</dbReference>
<protein>
    <recommendedName>
        <fullName evidence="4">Purple acid phosphatase</fullName>
        <ecNumber evidence="4">3.1.3.2</ecNumber>
    </recommendedName>
</protein>
<feature type="domain" description="Purple acid phosphatase C-terminal" evidence="6">
    <location>
        <begin position="560"/>
        <end position="622"/>
    </location>
</feature>
<comment type="caution">
    <text evidence="8">The sequence shown here is derived from an EMBL/GenBank/DDBJ whole genome shotgun (WGS) entry which is preliminary data.</text>
</comment>
<evidence type="ECO:0000259" key="5">
    <source>
        <dbReference type="Pfam" id="PF00149"/>
    </source>
</evidence>
<dbReference type="InterPro" id="IPR008963">
    <property type="entry name" value="Purple_acid_Pase-like_N"/>
</dbReference>
<dbReference type="GO" id="GO:0046872">
    <property type="term" value="F:metal ion binding"/>
    <property type="evidence" value="ECO:0007669"/>
    <property type="project" value="InterPro"/>
</dbReference>
<dbReference type="SUPFAM" id="SSF56300">
    <property type="entry name" value="Metallo-dependent phosphatases"/>
    <property type="match status" value="1"/>
</dbReference>
<dbReference type="PIRSF" id="PIRSF000900">
    <property type="entry name" value="Acid_Ptase_Asper"/>
    <property type="match status" value="1"/>
</dbReference>
<evidence type="ECO:0000313" key="8">
    <source>
        <dbReference type="EMBL" id="RMY10156.1"/>
    </source>
</evidence>
<evidence type="ECO:0000256" key="3">
    <source>
        <dbReference type="ARBA" id="ARBA00023180"/>
    </source>
</evidence>
<keyword evidence="3" id="KW-0325">Glycoprotein</keyword>
<proteinExistence type="inferred from homology"/>
<feature type="chain" id="PRO_5044515853" description="Purple acid phosphatase" evidence="4">
    <location>
        <begin position="17"/>
        <end position="654"/>
    </location>
</feature>
<dbReference type="Pfam" id="PF14008">
    <property type="entry name" value="Metallophos_C"/>
    <property type="match status" value="1"/>
</dbReference>
<organism evidence="8 11">
    <name type="scientific">Hortaea werneckii</name>
    <name type="common">Black yeast</name>
    <name type="synonym">Cladosporium werneckii</name>
    <dbReference type="NCBI Taxonomy" id="91943"/>
    <lineage>
        <taxon>Eukaryota</taxon>
        <taxon>Fungi</taxon>
        <taxon>Dikarya</taxon>
        <taxon>Ascomycota</taxon>
        <taxon>Pezizomycotina</taxon>
        <taxon>Dothideomycetes</taxon>
        <taxon>Dothideomycetidae</taxon>
        <taxon>Mycosphaerellales</taxon>
        <taxon>Teratosphaeriaceae</taxon>
        <taxon>Hortaea</taxon>
    </lineage>
</organism>
<dbReference type="SUPFAM" id="SSF49363">
    <property type="entry name" value="Purple acid phosphatase, N-terminal domain"/>
    <property type="match status" value="1"/>
</dbReference>
<evidence type="ECO:0000256" key="2">
    <source>
        <dbReference type="ARBA" id="ARBA00022801"/>
    </source>
</evidence>
<comment type="similarity">
    <text evidence="4">Belongs to the metallophosphoesterase superfamily. Purple acid phosphatase family.</text>
</comment>
<evidence type="ECO:0000313" key="9">
    <source>
        <dbReference type="EMBL" id="RMY21718.1"/>
    </source>
</evidence>
<evidence type="ECO:0000259" key="6">
    <source>
        <dbReference type="Pfam" id="PF14008"/>
    </source>
</evidence>
<evidence type="ECO:0000259" key="7">
    <source>
        <dbReference type="Pfam" id="PF16656"/>
    </source>
</evidence>
<dbReference type="GO" id="GO:0003993">
    <property type="term" value="F:acid phosphatase activity"/>
    <property type="evidence" value="ECO:0007669"/>
    <property type="project" value="UniProtKB-EC"/>
</dbReference>
<dbReference type="Gene3D" id="3.60.21.10">
    <property type="match status" value="1"/>
</dbReference>
<dbReference type="InterPro" id="IPR029052">
    <property type="entry name" value="Metallo-depent_PP-like"/>
</dbReference>
<keyword evidence="1 4" id="KW-0732">Signal</keyword>
<reference evidence="10 11" key="1">
    <citation type="journal article" date="2018" name="BMC Genomics">
        <title>Genomic evidence for intraspecific hybridization in a clonal and extremely halotolerant yeast.</title>
        <authorList>
            <person name="Gostincar C."/>
            <person name="Stajich J.E."/>
            <person name="Zupancic J."/>
            <person name="Zalar P."/>
            <person name="Gunde-Cimerman N."/>
        </authorList>
    </citation>
    <scope>NUCLEOTIDE SEQUENCE [LARGE SCALE GENOMIC DNA]</scope>
    <source>
        <strain evidence="9 10">EXF-6651</strain>
        <strain evidence="8 11">EXF-6654</strain>
    </source>
</reference>
<dbReference type="EMBL" id="QWIK01000230">
    <property type="protein sequence ID" value="RMY10156.1"/>
    <property type="molecule type" value="Genomic_DNA"/>
</dbReference>
<evidence type="ECO:0000313" key="10">
    <source>
        <dbReference type="Proteomes" id="UP000276864"/>
    </source>
</evidence>
<evidence type="ECO:0000256" key="1">
    <source>
        <dbReference type="ARBA" id="ARBA00022729"/>
    </source>
</evidence>
<evidence type="ECO:0000313" key="11">
    <source>
        <dbReference type="Proteomes" id="UP000282582"/>
    </source>
</evidence>
<dbReference type="InterPro" id="IPR025733">
    <property type="entry name" value="PAPs_C"/>
</dbReference>